<keyword evidence="4 5" id="KW-0560">Oxidoreductase</keyword>
<evidence type="ECO:0000256" key="3">
    <source>
        <dbReference type="ARBA" id="ARBA00022827"/>
    </source>
</evidence>
<keyword evidence="8" id="KW-1185">Reference proteome</keyword>
<organism evidence="7 8">
    <name type="scientific">Gordonibacter massiliensis</name>
    <name type="common">ex Traore et al. 2017</name>
    <dbReference type="NCBI Taxonomy" id="1841863"/>
    <lineage>
        <taxon>Bacteria</taxon>
        <taxon>Bacillati</taxon>
        <taxon>Actinomycetota</taxon>
        <taxon>Coriobacteriia</taxon>
        <taxon>Eggerthellales</taxon>
        <taxon>Eggerthellaceae</taxon>
        <taxon>Gordonibacter</taxon>
    </lineage>
</organism>
<dbReference type="GO" id="GO:0033765">
    <property type="term" value="F:steroid dehydrogenase activity, acting on the CH-CH group of donors"/>
    <property type="evidence" value="ECO:0007669"/>
    <property type="project" value="UniProtKB-ARBA"/>
</dbReference>
<dbReference type="Proteomes" id="UP000587396">
    <property type="component" value="Unassembled WGS sequence"/>
</dbReference>
<evidence type="ECO:0000256" key="4">
    <source>
        <dbReference type="ARBA" id="ARBA00023002"/>
    </source>
</evidence>
<gene>
    <name evidence="7" type="ORF">H7313_06430</name>
</gene>
<name>A0A842JBX8_9ACTN</name>
<dbReference type="Gene3D" id="3.90.700.10">
    <property type="entry name" value="Succinate dehydrogenase/fumarate reductase flavoprotein, catalytic domain"/>
    <property type="match status" value="1"/>
</dbReference>
<dbReference type="InterPro" id="IPR003953">
    <property type="entry name" value="FAD-dep_OxRdtase_2_FAD-bd"/>
</dbReference>
<proteinExistence type="inferred from homology"/>
<comment type="similarity">
    <text evidence="5">Belongs to the FAD-dependent oxidoreductase 2 family. FRD/SDH subfamily.</text>
</comment>
<protein>
    <submittedName>
        <fullName evidence="7">Flavocytochrome c</fullName>
    </submittedName>
</protein>
<dbReference type="PANTHER" id="PTHR43400:SF7">
    <property type="entry name" value="FAD-DEPENDENT OXIDOREDUCTASE 2 FAD BINDING DOMAIN-CONTAINING PROTEIN"/>
    <property type="match status" value="1"/>
</dbReference>
<dbReference type="InterPro" id="IPR036188">
    <property type="entry name" value="FAD/NAD-bd_sf"/>
</dbReference>
<feature type="domain" description="FAD-dependent oxidoreductase 2 FAD-binding" evidence="6">
    <location>
        <begin position="15"/>
        <end position="459"/>
    </location>
</feature>
<evidence type="ECO:0000256" key="2">
    <source>
        <dbReference type="ARBA" id="ARBA00022630"/>
    </source>
</evidence>
<comment type="cofactor">
    <cofactor evidence="1">
        <name>FAD</name>
        <dbReference type="ChEBI" id="CHEBI:57692"/>
    </cofactor>
</comment>
<keyword evidence="2 5" id="KW-0285">Flavoprotein</keyword>
<dbReference type="InterPro" id="IPR050315">
    <property type="entry name" value="FAD-oxidoreductase_2"/>
</dbReference>
<dbReference type="GO" id="GO:0010181">
    <property type="term" value="F:FMN binding"/>
    <property type="evidence" value="ECO:0007669"/>
    <property type="project" value="InterPro"/>
</dbReference>
<reference evidence="7 8" key="1">
    <citation type="submission" date="2020-08" db="EMBL/GenBank/DDBJ databases">
        <authorList>
            <person name="Liu C."/>
            <person name="Sun Q."/>
        </authorList>
    </citation>
    <scope>NUCLEOTIDE SEQUENCE [LARGE SCALE GENOMIC DNA]</scope>
    <source>
        <strain evidence="7 8">N22</strain>
    </source>
</reference>
<dbReference type="InterPro" id="IPR027477">
    <property type="entry name" value="Succ_DH/fumarate_Rdtase_cat_sf"/>
</dbReference>
<dbReference type="PRINTS" id="PR00368">
    <property type="entry name" value="FADPNR"/>
</dbReference>
<evidence type="ECO:0000256" key="5">
    <source>
        <dbReference type="RuleBase" id="RU366062"/>
    </source>
</evidence>
<accession>A0A842JBX8</accession>
<sequence length="474" mass="50595">MLDNEDQGRWDEIADVVIVGSGFAGLVAASEAAKTYERVLVLEKMPYSGGNSRIAGGGYCCWDSKLKLREELGLGEDSWRAHFDDTMRAGGLYNVPELVEVLAKEAPAGLDFLVDAGIPFRKSLPRIGGHSAYRSYQMACSGSETMDLLQEACFASGHVELRRNVAVRNLFREGWRPFADNSPGRVLGVAVADNGTIKNIRAAHGVIVASGGYGRDVELRTAYKPSLSAAYSCTNHKGATGEMIRFAKAVGADAVHMEFVQLYPCADPKTGGIDQAAFLCYSGTGYGLVYVNGTGQRFVNELASREDVSNAQMNAGGKPTYSILNDRIFELLGIGADDIARLVERGRACKAATLSGLAEQAGFDPTIFEEDIARHNAAILTGVDEAFGKPMTSQMAPLDSGDFYAIPQWPSVHYCMGGLRIDAKARVIDIEGKPIPGLYAAGEVCGGVHGIDRLGGNGIAECIVFGRIAGRLGC</sequence>
<dbReference type="AlphaFoldDB" id="A0A842JBX8"/>
<dbReference type="SUPFAM" id="SSF51905">
    <property type="entry name" value="FAD/NAD(P)-binding domain"/>
    <property type="match status" value="1"/>
</dbReference>
<keyword evidence="3 5" id="KW-0274">FAD</keyword>
<dbReference type="RefSeq" id="WP_185904877.1">
    <property type="nucleotide sequence ID" value="NZ_JACMSE010000003.1"/>
</dbReference>
<evidence type="ECO:0000256" key="1">
    <source>
        <dbReference type="ARBA" id="ARBA00001974"/>
    </source>
</evidence>
<dbReference type="SUPFAM" id="SSF56425">
    <property type="entry name" value="Succinate dehydrogenase/fumarate reductase flavoprotein, catalytic domain"/>
    <property type="match status" value="1"/>
</dbReference>
<dbReference type="NCBIfam" id="TIGR01813">
    <property type="entry name" value="flavo_cyto_c"/>
    <property type="match status" value="1"/>
</dbReference>
<dbReference type="EMBL" id="JACMSE010000003">
    <property type="protein sequence ID" value="MBC2888984.1"/>
    <property type="molecule type" value="Genomic_DNA"/>
</dbReference>
<dbReference type="Gene3D" id="3.50.50.60">
    <property type="entry name" value="FAD/NAD(P)-binding domain"/>
    <property type="match status" value="1"/>
</dbReference>
<evidence type="ECO:0000313" key="8">
    <source>
        <dbReference type="Proteomes" id="UP000587396"/>
    </source>
</evidence>
<evidence type="ECO:0000313" key="7">
    <source>
        <dbReference type="EMBL" id="MBC2888984.1"/>
    </source>
</evidence>
<dbReference type="PANTHER" id="PTHR43400">
    <property type="entry name" value="FUMARATE REDUCTASE"/>
    <property type="match status" value="1"/>
</dbReference>
<evidence type="ECO:0000259" key="6">
    <source>
        <dbReference type="Pfam" id="PF00890"/>
    </source>
</evidence>
<dbReference type="InterPro" id="IPR010960">
    <property type="entry name" value="Flavocytochrome_c"/>
</dbReference>
<comment type="caution">
    <text evidence="7">The sequence shown here is derived from an EMBL/GenBank/DDBJ whole genome shotgun (WGS) entry which is preliminary data.</text>
</comment>
<dbReference type="Pfam" id="PF00890">
    <property type="entry name" value="FAD_binding_2"/>
    <property type="match status" value="1"/>
</dbReference>